<dbReference type="Proteomes" id="UP000193922">
    <property type="component" value="Unassembled WGS sequence"/>
</dbReference>
<keyword evidence="2" id="KW-1185">Reference proteome</keyword>
<dbReference type="AlphaFoldDB" id="A0A1Y1WB46"/>
<dbReference type="GeneID" id="63800069"/>
<accession>A0A1Y1WB46</accession>
<dbReference type="RefSeq" id="XP_040744336.1">
    <property type="nucleotide sequence ID" value="XM_040883421.1"/>
</dbReference>
<dbReference type="EMBL" id="MCFD01000005">
    <property type="protein sequence ID" value="ORX70757.1"/>
    <property type="molecule type" value="Genomic_DNA"/>
</dbReference>
<gene>
    <name evidence="1" type="ORF">DL89DRAFT_139823</name>
</gene>
<comment type="caution">
    <text evidence="1">The sequence shown here is derived from an EMBL/GenBank/DDBJ whole genome shotgun (WGS) entry which is preliminary data.</text>
</comment>
<name>A0A1Y1WB46_9FUNG</name>
<organism evidence="1 2">
    <name type="scientific">Linderina pennispora</name>
    <dbReference type="NCBI Taxonomy" id="61395"/>
    <lineage>
        <taxon>Eukaryota</taxon>
        <taxon>Fungi</taxon>
        <taxon>Fungi incertae sedis</taxon>
        <taxon>Zoopagomycota</taxon>
        <taxon>Kickxellomycotina</taxon>
        <taxon>Kickxellomycetes</taxon>
        <taxon>Kickxellales</taxon>
        <taxon>Kickxellaceae</taxon>
        <taxon>Linderina</taxon>
    </lineage>
</organism>
<reference evidence="1 2" key="1">
    <citation type="submission" date="2016-07" db="EMBL/GenBank/DDBJ databases">
        <title>Pervasive Adenine N6-methylation of Active Genes in Fungi.</title>
        <authorList>
            <consortium name="DOE Joint Genome Institute"/>
            <person name="Mondo S.J."/>
            <person name="Dannebaum R.O."/>
            <person name="Kuo R.C."/>
            <person name="Labutti K."/>
            <person name="Haridas S."/>
            <person name="Kuo A."/>
            <person name="Salamov A."/>
            <person name="Ahrendt S.R."/>
            <person name="Lipzen A."/>
            <person name="Sullivan W."/>
            <person name="Andreopoulos W.B."/>
            <person name="Clum A."/>
            <person name="Lindquist E."/>
            <person name="Daum C."/>
            <person name="Ramamoorthy G.K."/>
            <person name="Gryganskyi A."/>
            <person name="Culley D."/>
            <person name="Magnuson J.K."/>
            <person name="James T.Y."/>
            <person name="O'Malley M.A."/>
            <person name="Stajich J.E."/>
            <person name="Spatafora J.W."/>
            <person name="Visel A."/>
            <person name="Grigoriev I.V."/>
        </authorList>
    </citation>
    <scope>NUCLEOTIDE SEQUENCE [LARGE SCALE GENOMIC DNA]</scope>
    <source>
        <strain evidence="1 2">ATCC 12442</strain>
    </source>
</reference>
<protein>
    <submittedName>
        <fullName evidence="1">Uncharacterized protein</fullName>
    </submittedName>
</protein>
<evidence type="ECO:0000313" key="1">
    <source>
        <dbReference type="EMBL" id="ORX70757.1"/>
    </source>
</evidence>
<proteinExistence type="predicted"/>
<sequence>MSVPAFVWWSPVSRRSSSSSSMQCSAWYLCTGWAASVAGFATVEATDAGASWVDAAVWAASSLSLSSALASWAILTNSTSSRSSLVDNLALDPGGVSKGFCSFRPPLTKVLNRLNRLARFFFVSGRADIAVAALALLLVAVRANEPRCGGVCDDSASMAAVVGSSVFTGSSGTLGIAVCLPVSALIRCRPLSFPRDSASEATISSPAVLGVPASGCVPSYPIALTASHGRGPATQLVLVVRRAPW</sequence>
<evidence type="ECO:0000313" key="2">
    <source>
        <dbReference type="Proteomes" id="UP000193922"/>
    </source>
</evidence>